<proteinExistence type="predicted"/>
<evidence type="ECO:0000313" key="3">
    <source>
        <dbReference type="Proteomes" id="UP000217790"/>
    </source>
</evidence>
<evidence type="ECO:0000256" key="1">
    <source>
        <dbReference type="SAM" id="MobiDB-lite"/>
    </source>
</evidence>
<gene>
    <name evidence="2" type="ORF">ARMGADRAFT_1089394</name>
</gene>
<dbReference type="EMBL" id="KZ293707">
    <property type="protein sequence ID" value="PBK83281.1"/>
    <property type="molecule type" value="Genomic_DNA"/>
</dbReference>
<keyword evidence="3" id="KW-1185">Reference proteome</keyword>
<sequence length="50" mass="5775">MPRIDPRSRIQTLRRRVVRAIPAIPKVFVHADPAPNSHAHKHLNPPRRTP</sequence>
<reference evidence="3" key="1">
    <citation type="journal article" date="2017" name="Nat. Ecol. Evol.">
        <title>Genome expansion and lineage-specific genetic innovations in the forest pathogenic fungi Armillaria.</title>
        <authorList>
            <person name="Sipos G."/>
            <person name="Prasanna A.N."/>
            <person name="Walter M.C."/>
            <person name="O'Connor E."/>
            <person name="Balint B."/>
            <person name="Krizsan K."/>
            <person name="Kiss B."/>
            <person name="Hess J."/>
            <person name="Varga T."/>
            <person name="Slot J."/>
            <person name="Riley R."/>
            <person name="Boka B."/>
            <person name="Rigling D."/>
            <person name="Barry K."/>
            <person name="Lee J."/>
            <person name="Mihaltcheva S."/>
            <person name="LaButti K."/>
            <person name="Lipzen A."/>
            <person name="Waldron R."/>
            <person name="Moloney N.M."/>
            <person name="Sperisen C."/>
            <person name="Kredics L."/>
            <person name="Vagvoelgyi C."/>
            <person name="Patrignani A."/>
            <person name="Fitzpatrick D."/>
            <person name="Nagy I."/>
            <person name="Doyle S."/>
            <person name="Anderson J.B."/>
            <person name="Grigoriev I.V."/>
            <person name="Gueldener U."/>
            <person name="Muensterkoetter M."/>
            <person name="Nagy L.G."/>
        </authorList>
    </citation>
    <scope>NUCLEOTIDE SEQUENCE [LARGE SCALE GENOMIC DNA]</scope>
    <source>
        <strain evidence="3">Ar21-2</strain>
    </source>
</reference>
<dbReference type="Proteomes" id="UP000217790">
    <property type="component" value="Unassembled WGS sequence"/>
</dbReference>
<evidence type="ECO:0000313" key="2">
    <source>
        <dbReference type="EMBL" id="PBK83281.1"/>
    </source>
</evidence>
<feature type="region of interest" description="Disordered" evidence="1">
    <location>
        <begin position="29"/>
        <end position="50"/>
    </location>
</feature>
<accession>A0A2H3CJM8</accession>
<organism evidence="2 3">
    <name type="scientific">Armillaria gallica</name>
    <name type="common">Bulbous honey fungus</name>
    <name type="synonym">Armillaria bulbosa</name>
    <dbReference type="NCBI Taxonomy" id="47427"/>
    <lineage>
        <taxon>Eukaryota</taxon>
        <taxon>Fungi</taxon>
        <taxon>Dikarya</taxon>
        <taxon>Basidiomycota</taxon>
        <taxon>Agaricomycotina</taxon>
        <taxon>Agaricomycetes</taxon>
        <taxon>Agaricomycetidae</taxon>
        <taxon>Agaricales</taxon>
        <taxon>Marasmiineae</taxon>
        <taxon>Physalacriaceae</taxon>
        <taxon>Armillaria</taxon>
    </lineage>
</organism>
<dbReference type="AlphaFoldDB" id="A0A2H3CJM8"/>
<dbReference type="InParanoid" id="A0A2H3CJM8"/>
<name>A0A2H3CJM8_ARMGA</name>
<feature type="compositionally biased region" description="Basic residues" evidence="1">
    <location>
        <begin position="38"/>
        <end position="50"/>
    </location>
</feature>
<protein>
    <submittedName>
        <fullName evidence="2">Uncharacterized protein</fullName>
    </submittedName>
</protein>